<dbReference type="PROSITE" id="PS50082">
    <property type="entry name" value="WD_REPEATS_2"/>
    <property type="match status" value="16"/>
</dbReference>
<dbReference type="STRING" id="933852.A0A0C3ASI2"/>
<dbReference type="PROSITE" id="PS50294">
    <property type="entry name" value="WD_REPEATS_REGION"/>
    <property type="match status" value="16"/>
</dbReference>
<dbReference type="InterPro" id="IPR019775">
    <property type="entry name" value="WD40_repeat_CS"/>
</dbReference>
<dbReference type="Gene3D" id="3.40.50.300">
    <property type="entry name" value="P-loop containing nucleotide triphosphate hydrolases"/>
    <property type="match status" value="1"/>
</dbReference>
<evidence type="ECO:0000313" key="7">
    <source>
        <dbReference type="Proteomes" id="UP000054097"/>
    </source>
</evidence>
<dbReference type="PRINTS" id="PR00320">
    <property type="entry name" value="GPROTEINBRPT"/>
</dbReference>
<evidence type="ECO:0000259" key="5">
    <source>
        <dbReference type="Pfam" id="PF24883"/>
    </source>
</evidence>
<feature type="repeat" description="WD" evidence="3">
    <location>
        <begin position="1170"/>
        <end position="1202"/>
    </location>
</feature>
<feature type="repeat" description="WD" evidence="3">
    <location>
        <begin position="992"/>
        <end position="1033"/>
    </location>
</feature>
<evidence type="ECO:0000313" key="6">
    <source>
        <dbReference type="EMBL" id="KIM27515.1"/>
    </source>
</evidence>
<keyword evidence="1 3" id="KW-0853">WD repeat</keyword>
<reference evidence="7" key="2">
    <citation type="submission" date="2015-01" db="EMBL/GenBank/DDBJ databases">
        <title>Evolutionary Origins and Diversification of the Mycorrhizal Mutualists.</title>
        <authorList>
            <consortium name="DOE Joint Genome Institute"/>
            <consortium name="Mycorrhizal Genomics Consortium"/>
            <person name="Kohler A."/>
            <person name="Kuo A."/>
            <person name="Nagy L.G."/>
            <person name="Floudas D."/>
            <person name="Copeland A."/>
            <person name="Barry K.W."/>
            <person name="Cichocki N."/>
            <person name="Veneault-Fourrey C."/>
            <person name="LaButti K."/>
            <person name="Lindquist E.A."/>
            <person name="Lipzen A."/>
            <person name="Lundell T."/>
            <person name="Morin E."/>
            <person name="Murat C."/>
            <person name="Riley R."/>
            <person name="Ohm R."/>
            <person name="Sun H."/>
            <person name="Tunlid A."/>
            <person name="Henrissat B."/>
            <person name="Grigoriev I.V."/>
            <person name="Hibbett D.S."/>
            <person name="Martin F."/>
        </authorList>
    </citation>
    <scope>NUCLEOTIDE SEQUENCE [LARGE SCALE GENOMIC DNA]</scope>
    <source>
        <strain evidence="7">MAFF 305830</strain>
    </source>
</reference>
<dbReference type="InterPro" id="IPR020472">
    <property type="entry name" value="WD40_PAC1"/>
</dbReference>
<feature type="repeat" description="WD" evidence="3">
    <location>
        <begin position="1035"/>
        <end position="1076"/>
    </location>
</feature>
<evidence type="ECO:0000256" key="1">
    <source>
        <dbReference type="ARBA" id="ARBA00022574"/>
    </source>
</evidence>
<feature type="repeat" description="WD" evidence="3">
    <location>
        <begin position="1078"/>
        <end position="1119"/>
    </location>
</feature>
<sequence length="1296" mass="141081">MTACVGDSSMGHEQVPTPMRMSREERSILAELKIKGIECVSPLQGCMEGTRKAILDDIHSWVADFNAPNILWLKGYPGVGKSAIATEVVDQLAILGRLGSSFFFQRQKAAALTPQALWRTVAYDLSRRHPSVRRTVILKLEDDTISPGTSNLQSLFRHFIHEPLMKSMDVPNARLPVVVIDALDECGGLEGQHSAHRKALVKTLHNWSQLPTKFKLIVTSRGENDIERLFSITKHHLIEILSGEMVDAQSSEDIKTFLVEELRNIAVQYILSLPQKNWPDAQTINLLVDMAGGLFIWAQTVIKFISLGEPERGLNQVLERRAKGNIDALYDQILTASFPRKEDVQDFQAVVGAIVLMKAPLSLISLAHLLSMNKSSVEHICIRLRSVLEYHNNLRFYHQSFVDFLLDPDRCTIGFSIDQDRAKRKLALACFKLLNNELRFNICGVESSYVKNADIPDLASRAAKFISPHLMYSSLWWASHLAETKSDREIFDHVQDFMRKRFLFWLEVLSISQRVDLGSQMLLCLVDWIKTYRHADAVELAYDMQKFVATFAGVISQSVTHIYVSALPFSPPISTVWKQYTPEYGQTLKVTSGGLNHWPALQHVLLGHTLPVRAVVFSPDGKRIASGSSDRKIVIWDAETGAAVAGPLEGHCDSVNSVAFSPDGKCIVSGSSDKTIRLWDAKTGAAIAGPLRDHNNSVTSVAFSSDGKYIISGSSDNTVRVWDTKRGAVVAGSLEAHNNSVNSVAFSSDGKRIISGSSDKTIIVWDAETGLVVTGPLKGHSNWVNSVAFSPDGNRIVSGSSDKTILVWDAETGTVVAGPLEGHNDWVNSVAFSPDGKCIISGSGDNTIRIWDAETGVVIAGPFQGHSSWVMSVAFSPDGKHVISGSYDKTIRVWDHEVGSVVAGPFQGHNSTIISVAFSPDGKHIISGSYENTIQVWDTEIGTVVAGPFESHSGSFNSIAFSPDGKNIASGSVDNTIRLYDAETGVVVAGPLEGHSDLVNSVAFSPDGKRFVSGSGDNTIRVWDTKTGELVVGPLKGYGGSVSSVSFSPDGKRIVSGSYENTIRVWDIVTGIVVVDPFQGHSEPISSVKFSSDGKRIASGSYDSTLLVWDSETGEVVAGPLEGHTKPVNSVAFSPDGKHVVSGTHDRTILVWDTETGAVVADSLKEHYCSVAFSPDGKHIVSGSWNSTILIWDVETDTIIAGPLKGHCHSINSIAFSPDGKHFVSGSGDNTILVWDADTSAVVAGPLEGHIYSVNSVAFSPDGKRIVSGSSDGVIREWEDIFHEAQVRPLFHRFTH</sequence>
<dbReference type="Pfam" id="PF00400">
    <property type="entry name" value="WD40"/>
    <property type="match status" value="16"/>
</dbReference>
<dbReference type="SUPFAM" id="SSF50978">
    <property type="entry name" value="WD40 repeat-like"/>
    <property type="match status" value="2"/>
</dbReference>
<feature type="repeat" description="WD" evidence="3">
    <location>
        <begin position="949"/>
        <end position="990"/>
    </location>
</feature>
<dbReference type="OrthoDB" id="674604at2759"/>
<dbReference type="InterPro" id="IPR036322">
    <property type="entry name" value="WD40_repeat_dom_sf"/>
</dbReference>
<protein>
    <recommendedName>
        <fullName evidence="5">Nephrocystin 3-like N-terminal domain-containing protein</fullName>
    </recommendedName>
</protein>
<dbReference type="EMBL" id="KN824298">
    <property type="protein sequence ID" value="KIM27515.1"/>
    <property type="molecule type" value="Genomic_DNA"/>
</dbReference>
<feature type="domain" description="Nephrocystin 3-like N-terminal" evidence="5">
    <location>
        <begin position="50"/>
        <end position="221"/>
    </location>
</feature>
<dbReference type="InterPro" id="IPR015943">
    <property type="entry name" value="WD40/YVTN_repeat-like_dom_sf"/>
</dbReference>
<keyword evidence="2" id="KW-0677">Repeat</keyword>
<dbReference type="SUPFAM" id="SSF50998">
    <property type="entry name" value="Quinoprotein alcohol dehydrogenase-like"/>
    <property type="match status" value="1"/>
</dbReference>
<dbReference type="InterPro" id="IPR027417">
    <property type="entry name" value="P-loop_NTPase"/>
</dbReference>
<evidence type="ECO:0000256" key="3">
    <source>
        <dbReference type="PROSITE-ProRule" id="PRU00221"/>
    </source>
</evidence>
<dbReference type="HOGENOM" id="CLU_000288_6_3_1"/>
<gene>
    <name evidence="6" type="ORF">M408DRAFT_166002</name>
</gene>
<accession>A0A0C3ASI2</accession>
<feature type="repeat" description="WD" evidence="3">
    <location>
        <begin position="1204"/>
        <end position="1245"/>
    </location>
</feature>
<dbReference type="CDD" id="cd00200">
    <property type="entry name" value="WD40"/>
    <property type="match status" value="3"/>
</dbReference>
<name>A0A0C3ASI2_SERVB</name>
<feature type="repeat" description="WD" evidence="3">
    <location>
        <begin position="820"/>
        <end position="861"/>
    </location>
</feature>
<dbReference type="PROSITE" id="PS00678">
    <property type="entry name" value="WD_REPEATS_1"/>
    <property type="match status" value="9"/>
</dbReference>
<dbReference type="InterPro" id="IPR001680">
    <property type="entry name" value="WD40_rpt"/>
</dbReference>
<feature type="repeat" description="WD" evidence="3">
    <location>
        <begin position="1247"/>
        <end position="1279"/>
    </location>
</feature>
<evidence type="ECO:0000256" key="2">
    <source>
        <dbReference type="ARBA" id="ARBA00022737"/>
    </source>
</evidence>
<dbReference type="GO" id="GO:0035097">
    <property type="term" value="C:histone methyltransferase complex"/>
    <property type="evidence" value="ECO:0007669"/>
    <property type="project" value="UniProtKB-ARBA"/>
</dbReference>
<dbReference type="SUPFAM" id="SSF52540">
    <property type="entry name" value="P-loop containing nucleoside triphosphate hydrolases"/>
    <property type="match status" value="1"/>
</dbReference>
<reference evidence="6 7" key="1">
    <citation type="submission" date="2014-04" db="EMBL/GenBank/DDBJ databases">
        <authorList>
            <consortium name="DOE Joint Genome Institute"/>
            <person name="Kuo A."/>
            <person name="Zuccaro A."/>
            <person name="Kohler A."/>
            <person name="Nagy L.G."/>
            <person name="Floudas D."/>
            <person name="Copeland A."/>
            <person name="Barry K.W."/>
            <person name="Cichocki N."/>
            <person name="Veneault-Fourrey C."/>
            <person name="LaButti K."/>
            <person name="Lindquist E.A."/>
            <person name="Lipzen A."/>
            <person name="Lundell T."/>
            <person name="Morin E."/>
            <person name="Murat C."/>
            <person name="Sun H."/>
            <person name="Tunlid A."/>
            <person name="Henrissat B."/>
            <person name="Grigoriev I.V."/>
            <person name="Hibbett D.S."/>
            <person name="Martin F."/>
            <person name="Nordberg H.P."/>
            <person name="Cantor M.N."/>
            <person name="Hua S.X."/>
        </authorList>
    </citation>
    <scope>NUCLEOTIDE SEQUENCE [LARGE SCALE GENOMIC DNA]</scope>
    <source>
        <strain evidence="6 7">MAFF 305830</strain>
    </source>
</reference>
<feature type="region of interest" description="Disordered" evidence="4">
    <location>
        <begin position="1"/>
        <end position="20"/>
    </location>
</feature>
<keyword evidence="7" id="KW-1185">Reference proteome</keyword>
<organism evidence="6 7">
    <name type="scientific">Serendipita vermifera MAFF 305830</name>
    <dbReference type="NCBI Taxonomy" id="933852"/>
    <lineage>
        <taxon>Eukaryota</taxon>
        <taxon>Fungi</taxon>
        <taxon>Dikarya</taxon>
        <taxon>Basidiomycota</taxon>
        <taxon>Agaricomycotina</taxon>
        <taxon>Agaricomycetes</taxon>
        <taxon>Sebacinales</taxon>
        <taxon>Serendipitaceae</taxon>
        <taxon>Serendipita</taxon>
    </lineage>
</organism>
<feature type="repeat" description="WD" evidence="3">
    <location>
        <begin position="734"/>
        <end position="775"/>
    </location>
</feature>
<dbReference type="FunFam" id="2.130.10.10:FF:000228">
    <property type="entry name" value="COMPASS-like H3K4 histone methylase component WDR5A"/>
    <property type="match status" value="1"/>
</dbReference>
<feature type="repeat" description="WD" evidence="3">
    <location>
        <begin position="906"/>
        <end position="947"/>
    </location>
</feature>
<feature type="repeat" description="WD" evidence="3">
    <location>
        <begin position="691"/>
        <end position="732"/>
    </location>
</feature>
<proteinExistence type="predicted"/>
<feature type="repeat" description="WD" evidence="3">
    <location>
        <begin position="863"/>
        <end position="895"/>
    </location>
</feature>
<feature type="repeat" description="WD" evidence="3">
    <location>
        <begin position="605"/>
        <end position="646"/>
    </location>
</feature>
<feature type="repeat" description="WD" evidence="3">
    <location>
        <begin position="777"/>
        <end position="818"/>
    </location>
</feature>
<dbReference type="Pfam" id="PF24883">
    <property type="entry name" value="NPHP3_N"/>
    <property type="match status" value="1"/>
</dbReference>
<dbReference type="PANTHER" id="PTHR44129">
    <property type="entry name" value="WD REPEAT-CONTAINING PROTEIN POP1"/>
    <property type="match status" value="1"/>
</dbReference>
<evidence type="ECO:0000256" key="4">
    <source>
        <dbReference type="SAM" id="MobiDB-lite"/>
    </source>
</evidence>
<dbReference type="Proteomes" id="UP000054097">
    <property type="component" value="Unassembled WGS sequence"/>
</dbReference>
<dbReference type="InterPro" id="IPR056884">
    <property type="entry name" value="NPHP3-like_N"/>
</dbReference>
<dbReference type="SMART" id="SM00320">
    <property type="entry name" value="WD40"/>
    <property type="match status" value="16"/>
</dbReference>
<dbReference type="InterPro" id="IPR050349">
    <property type="entry name" value="WD_LIS1/nudF_dynein_reg"/>
</dbReference>
<dbReference type="Gene3D" id="2.130.10.10">
    <property type="entry name" value="YVTN repeat-like/Quinoprotein amine dehydrogenase"/>
    <property type="match status" value="7"/>
</dbReference>
<feature type="repeat" description="WD" evidence="3">
    <location>
        <begin position="648"/>
        <end position="689"/>
    </location>
</feature>
<dbReference type="InterPro" id="IPR011047">
    <property type="entry name" value="Quinoprotein_ADH-like_sf"/>
</dbReference>
<feature type="repeat" description="WD" evidence="3">
    <location>
        <begin position="1121"/>
        <end position="1162"/>
    </location>
</feature>